<feature type="region of interest" description="Disordered" evidence="1">
    <location>
        <begin position="238"/>
        <end position="285"/>
    </location>
</feature>
<feature type="compositionally biased region" description="Basic residues" evidence="1">
    <location>
        <begin position="525"/>
        <end position="537"/>
    </location>
</feature>
<feature type="compositionally biased region" description="Basic residues" evidence="1">
    <location>
        <begin position="546"/>
        <end position="555"/>
    </location>
</feature>
<feature type="region of interest" description="Disordered" evidence="1">
    <location>
        <begin position="433"/>
        <end position="459"/>
    </location>
</feature>
<dbReference type="OrthoDB" id="3801550at2759"/>
<accession>A0A9P4V493</accession>
<feature type="compositionally biased region" description="Basic and acidic residues" evidence="1">
    <location>
        <begin position="514"/>
        <end position="524"/>
    </location>
</feature>
<sequence length="555" mass="61636">MDSSGSRELSAYICAGEPGQPHSRSNTISSQDRSEQSKRSTSSERPSTLGRNELPSSSLEISLYKESHTVEALSAGTGSEDDDGGTLVYDIFWKSLAKNEFHLPATNEGVQGDAHNYEQRRVPFPGDDDSFVEVRRWLYSVLTLEAWGITQRCPMLIRVTVEEWFGTGAYLKKLIEQTDEGHLCPEEQLKAVLENTMSKAEALRYRDLVVSCVVREARRHFEEKAYAAAVAGRAQMTAASPQVFSDESGYDSDLPDIGDRRGTNSNRSCSKSRPSLPGAWSPRPRRTSSIYSLEQEEVVPHSLHGRQQLAAEHEAEDPINRLSSMMEENESEPGAFSSYIPTGVAWTSRTLSGRRSLSTDRLIESTVARRPDHEASVQSCYTPASRTPPNRRGSFHDLIDHVRLSTPFGARISTSQRAKQSEPIRTVRFEDCLAGPGTQDDISKNDSSMDTSRAGKAGSDSKFNVTVVATEVENEDAIVPASPRLSPKVSHELVPISFSNETAEDMLEKLLLKEEEPARSEMPKKRQLPRRLLKKASRALTPLRPARFRQGKGHD</sequence>
<organism evidence="2 3">
    <name type="scientific">Polyplosphaeria fusca</name>
    <dbReference type="NCBI Taxonomy" id="682080"/>
    <lineage>
        <taxon>Eukaryota</taxon>
        <taxon>Fungi</taxon>
        <taxon>Dikarya</taxon>
        <taxon>Ascomycota</taxon>
        <taxon>Pezizomycotina</taxon>
        <taxon>Dothideomycetes</taxon>
        <taxon>Pleosporomycetidae</taxon>
        <taxon>Pleosporales</taxon>
        <taxon>Tetraplosphaeriaceae</taxon>
        <taxon>Polyplosphaeria</taxon>
    </lineage>
</organism>
<feature type="region of interest" description="Disordered" evidence="1">
    <location>
        <begin position="1"/>
        <end position="56"/>
    </location>
</feature>
<proteinExistence type="predicted"/>
<comment type="caution">
    <text evidence="2">The sequence shown here is derived from an EMBL/GenBank/DDBJ whole genome shotgun (WGS) entry which is preliminary data.</text>
</comment>
<reference evidence="2" key="1">
    <citation type="journal article" date="2020" name="Stud. Mycol.">
        <title>101 Dothideomycetes genomes: a test case for predicting lifestyles and emergence of pathogens.</title>
        <authorList>
            <person name="Haridas S."/>
            <person name="Albert R."/>
            <person name="Binder M."/>
            <person name="Bloem J."/>
            <person name="Labutti K."/>
            <person name="Salamov A."/>
            <person name="Andreopoulos B."/>
            <person name="Baker S."/>
            <person name="Barry K."/>
            <person name="Bills G."/>
            <person name="Bluhm B."/>
            <person name="Cannon C."/>
            <person name="Castanera R."/>
            <person name="Culley D."/>
            <person name="Daum C."/>
            <person name="Ezra D."/>
            <person name="Gonzalez J."/>
            <person name="Henrissat B."/>
            <person name="Kuo A."/>
            <person name="Liang C."/>
            <person name="Lipzen A."/>
            <person name="Lutzoni F."/>
            <person name="Magnuson J."/>
            <person name="Mondo S."/>
            <person name="Nolan M."/>
            <person name="Ohm R."/>
            <person name="Pangilinan J."/>
            <person name="Park H.-J."/>
            <person name="Ramirez L."/>
            <person name="Alfaro M."/>
            <person name="Sun H."/>
            <person name="Tritt A."/>
            <person name="Yoshinaga Y."/>
            <person name="Zwiers L.-H."/>
            <person name="Turgeon B."/>
            <person name="Goodwin S."/>
            <person name="Spatafora J."/>
            <person name="Crous P."/>
            <person name="Grigoriev I."/>
        </authorList>
    </citation>
    <scope>NUCLEOTIDE SEQUENCE</scope>
    <source>
        <strain evidence="2">CBS 125425</strain>
    </source>
</reference>
<name>A0A9P4V493_9PLEO</name>
<protein>
    <submittedName>
        <fullName evidence="2">Uncharacterized protein</fullName>
    </submittedName>
</protein>
<dbReference type="AlphaFoldDB" id="A0A9P4V493"/>
<feature type="compositionally biased region" description="Polar residues" evidence="1">
    <location>
        <begin position="22"/>
        <end position="31"/>
    </location>
</feature>
<feature type="region of interest" description="Disordered" evidence="1">
    <location>
        <begin position="514"/>
        <end position="555"/>
    </location>
</feature>
<gene>
    <name evidence="2" type="ORF">EJ04DRAFT_598545</name>
</gene>
<dbReference type="EMBL" id="ML996128">
    <property type="protein sequence ID" value="KAF2736156.1"/>
    <property type="molecule type" value="Genomic_DNA"/>
</dbReference>
<evidence type="ECO:0000313" key="3">
    <source>
        <dbReference type="Proteomes" id="UP000799444"/>
    </source>
</evidence>
<feature type="compositionally biased region" description="Polar residues" evidence="1">
    <location>
        <begin position="43"/>
        <end position="56"/>
    </location>
</feature>
<evidence type="ECO:0000256" key="1">
    <source>
        <dbReference type="SAM" id="MobiDB-lite"/>
    </source>
</evidence>
<dbReference type="Proteomes" id="UP000799444">
    <property type="component" value="Unassembled WGS sequence"/>
</dbReference>
<keyword evidence="3" id="KW-1185">Reference proteome</keyword>
<evidence type="ECO:0000313" key="2">
    <source>
        <dbReference type="EMBL" id="KAF2736156.1"/>
    </source>
</evidence>
<feature type="compositionally biased region" description="Polar residues" evidence="1">
    <location>
        <begin position="263"/>
        <end position="273"/>
    </location>
</feature>
<feature type="compositionally biased region" description="Basic and acidic residues" evidence="1">
    <location>
        <begin position="32"/>
        <end position="42"/>
    </location>
</feature>